<dbReference type="Gramene" id="rna39620">
    <property type="protein sequence ID" value="RHN45340.1"/>
    <property type="gene ID" value="gene39620"/>
</dbReference>
<feature type="chain" id="PRO_5017400575" description="Transmembrane protein" evidence="2">
    <location>
        <begin position="22"/>
        <end position="86"/>
    </location>
</feature>
<feature type="compositionally biased region" description="Polar residues" evidence="1">
    <location>
        <begin position="75"/>
        <end position="86"/>
    </location>
</feature>
<organism evidence="3">
    <name type="scientific">Medicago truncatula</name>
    <name type="common">Barrel medic</name>
    <name type="synonym">Medicago tribuloides</name>
    <dbReference type="NCBI Taxonomy" id="3880"/>
    <lineage>
        <taxon>Eukaryota</taxon>
        <taxon>Viridiplantae</taxon>
        <taxon>Streptophyta</taxon>
        <taxon>Embryophyta</taxon>
        <taxon>Tracheophyta</taxon>
        <taxon>Spermatophyta</taxon>
        <taxon>Magnoliopsida</taxon>
        <taxon>eudicotyledons</taxon>
        <taxon>Gunneridae</taxon>
        <taxon>Pentapetalae</taxon>
        <taxon>rosids</taxon>
        <taxon>fabids</taxon>
        <taxon>Fabales</taxon>
        <taxon>Fabaceae</taxon>
        <taxon>Papilionoideae</taxon>
        <taxon>50 kb inversion clade</taxon>
        <taxon>NPAAA clade</taxon>
        <taxon>Hologalegina</taxon>
        <taxon>IRL clade</taxon>
        <taxon>Trifolieae</taxon>
        <taxon>Medicago</taxon>
    </lineage>
</organism>
<evidence type="ECO:0008006" key="4">
    <source>
        <dbReference type="Google" id="ProtNLM"/>
    </source>
</evidence>
<feature type="compositionally biased region" description="Low complexity" evidence="1">
    <location>
        <begin position="54"/>
        <end position="74"/>
    </location>
</feature>
<reference evidence="3" key="1">
    <citation type="journal article" date="2018" name="Nat. Plants">
        <title>Whole-genome landscape of Medicago truncatula symbiotic genes.</title>
        <authorList>
            <person name="Pecrix Y."/>
            <person name="Gamas P."/>
            <person name="Carrere S."/>
        </authorList>
    </citation>
    <scope>NUCLEOTIDE SEQUENCE</scope>
    <source>
        <tissue evidence="3">Leaves</tissue>
    </source>
</reference>
<feature type="signal peptide" evidence="2">
    <location>
        <begin position="1"/>
        <end position="21"/>
    </location>
</feature>
<evidence type="ECO:0000256" key="2">
    <source>
        <dbReference type="SAM" id="SignalP"/>
    </source>
</evidence>
<proteinExistence type="predicted"/>
<name>A0A396GWC9_MEDTR</name>
<keyword evidence="2" id="KW-0732">Signal</keyword>
<sequence length="86" mass="9357">MAKTLTLFLLFLQLTYFTAFSEEEFDIGGGGGGFRMPLTKPPSGLKPLLRHMPPVKNNAPPVNVNHPVPSKPNVENNPPSSHYGQA</sequence>
<accession>A0A396GWC9</accession>
<evidence type="ECO:0000256" key="1">
    <source>
        <dbReference type="SAM" id="MobiDB-lite"/>
    </source>
</evidence>
<dbReference type="Proteomes" id="UP000265566">
    <property type="component" value="Chromosome 7"/>
</dbReference>
<dbReference type="EMBL" id="PSQE01000007">
    <property type="protein sequence ID" value="RHN45340.1"/>
    <property type="molecule type" value="Genomic_DNA"/>
</dbReference>
<evidence type="ECO:0000313" key="3">
    <source>
        <dbReference type="EMBL" id="RHN45340.1"/>
    </source>
</evidence>
<feature type="region of interest" description="Disordered" evidence="1">
    <location>
        <begin position="52"/>
        <end position="86"/>
    </location>
</feature>
<gene>
    <name evidence="3" type="ORF">MtrunA17_Chr7g0229681</name>
</gene>
<protein>
    <recommendedName>
        <fullName evidence="4">Transmembrane protein</fullName>
    </recommendedName>
</protein>
<dbReference type="AlphaFoldDB" id="A0A396GWC9"/>
<comment type="caution">
    <text evidence="3">The sequence shown here is derived from an EMBL/GenBank/DDBJ whole genome shotgun (WGS) entry which is preliminary data.</text>
</comment>